<organism evidence="2">
    <name type="scientific">Opuntia streptacantha</name>
    <name type="common">Prickly pear cactus</name>
    <name type="synonym">Opuntia cardona</name>
    <dbReference type="NCBI Taxonomy" id="393608"/>
    <lineage>
        <taxon>Eukaryota</taxon>
        <taxon>Viridiplantae</taxon>
        <taxon>Streptophyta</taxon>
        <taxon>Embryophyta</taxon>
        <taxon>Tracheophyta</taxon>
        <taxon>Spermatophyta</taxon>
        <taxon>Magnoliopsida</taxon>
        <taxon>eudicotyledons</taxon>
        <taxon>Gunneridae</taxon>
        <taxon>Pentapetalae</taxon>
        <taxon>Caryophyllales</taxon>
        <taxon>Cactineae</taxon>
        <taxon>Cactaceae</taxon>
        <taxon>Opuntioideae</taxon>
        <taxon>Opuntia</taxon>
    </lineage>
</organism>
<proteinExistence type="predicted"/>
<name>A0A7C9FHP6_OPUST</name>
<evidence type="ECO:0000256" key="1">
    <source>
        <dbReference type="SAM" id="MobiDB-lite"/>
    </source>
</evidence>
<accession>A0A7C9FHP6</accession>
<reference evidence="2" key="2">
    <citation type="submission" date="2020-07" db="EMBL/GenBank/DDBJ databases">
        <authorList>
            <person name="Vera ALvarez R."/>
            <person name="Arias-Moreno D.M."/>
            <person name="Jimenez-Jacinto V."/>
            <person name="Jimenez-Bremont J.F."/>
            <person name="Swaminathan K."/>
            <person name="Moose S.P."/>
            <person name="Guerrero-Gonzalez M.L."/>
            <person name="Marino-Ramirez L."/>
            <person name="Landsman D."/>
            <person name="Rodriguez-Kessler M."/>
            <person name="Delgado-Sanchez P."/>
        </authorList>
    </citation>
    <scope>NUCLEOTIDE SEQUENCE</scope>
    <source>
        <tissue evidence="2">Cladode</tissue>
    </source>
</reference>
<sequence>MISIVSKLNEPMHNSKETREGVRRTRGTKRRFVDLVGTIQVLKKEEEIILKLVSGGKLKAREEEPKDIIDVLGRGKWLRGERKRHVVGSEESVNSSHRRLLVCGVSDGDRAAVSGDSDR</sequence>
<feature type="region of interest" description="Disordered" evidence="1">
    <location>
        <begin position="1"/>
        <end position="24"/>
    </location>
</feature>
<evidence type="ECO:0000313" key="2">
    <source>
        <dbReference type="EMBL" id="MBA4680408.1"/>
    </source>
</evidence>
<dbReference type="AlphaFoldDB" id="A0A7C9FHP6"/>
<reference evidence="2" key="1">
    <citation type="journal article" date="2013" name="J. Plant Res.">
        <title>Effect of fungi and light on seed germination of three Opuntia species from semiarid lands of central Mexico.</title>
        <authorList>
            <person name="Delgado-Sanchez P."/>
            <person name="Jimenez-Bremont J.F."/>
            <person name="Guerrero-Gonzalez Mde L."/>
            <person name="Flores J."/>
        </authorList>
    </citation>
    <scope>NUCLEOTIDE SEQUENCE</scope>
    <source>
        <tissue evidence="2">Cladode</tissue>
    </source>
</reference>
<protein>
    <submittedName>
        <fullName evidence="2">Uncharacterized protein</fullName>
    </submittedName>
</protein>
<dbReference type="EMBL" id="GISG01286738">
    <property type="protein sequence ID" value="MBA4680408.1"/>
    <property type="molecule type" value="Transcribed_RNA"/>
</dbReference>
<feature type="compositionally biased region" description="Basic and acidic residues" evidence="1">
    <location>
        <begin position="13"/>
        <end position="23"/>
    </location>
</feature>